<feature type="transmembrane region" description="Helical" evidence="2">
    <location>
        <begin position="351"/>
        <end position="370"/>
    </location>
</feature>
<dbReference type="Pfam" id="PF09913">
    <property type="entry name" value="DUF2142"/>
    <property type="match status" value="1"/>
</dbReference>
<keyword evidence="2" id="KW-0472">Membrane</keyword>
<accession>A0AAU6SGE3</accession>
<keyword evidence="2" id="KW-1133">Transmembrane helix</keyword>
<proteinExistence type="predicted"/>
<dbReference type="EMBL" id="CP151632">
    <property type="protein sequence ID" value="WZO35970.1"/>
    <property type="molecule type" value="Genomic_DNA"/>
</dbReference>
<feature type="transmembrane region" description="Helical" evidence="2">
    <location>
        <begin position="321"/>
        <end position="339"/>
    </location>
</feature>
<organism evidence="3">
    <name type="scientific">Microbacterium sp. LWS13-1.2</name>
    <dbReference type="NCBI Taxonomy" id="3135264"/>
    <lineage>
        <taxon>Bacteria</taxon>
        <taxon>Bacillati</taxon>
        <taxon>Actinomycetota</taxon>
        <taxon>Actinomycetes</taxon>
        <taxon>Micrococcales</taxon>
        <taxon>Microbacteriaceae</taxon>
        <taxon>Microbacterium</taxon>
    </lineage>
</organism>
<sequence length="549" mass="57478">MTARTPSPRRKLVFAILIPLLAFLSLGAWSVASPVGATPDDDFHLASVWCGLGDRPGLCENRDEDAVERFVPTPVTTAMCYAFHNGASADCWNGEDDGMSKVKRANVDRLYPPLFYGTMSVFASTNVAASVMVMKLVNSAIAVGLLTGVFFALPRRLRPALVISVAATAVPLGMFIYGSTNPSSWALLSAATVWISLYGAFQVDGRRRWVLAGLAVLGAVMGGGARADSAVYAVFGALLAVFLVVRRKRMPLVPLLAAAIIVVISVAFYLSAWQGASIVGGLDSERPPLSGPLHVSNLLSAPSLWMGALGGWGLGWLDTPMPAAVSVLAGAVFWGSFFIGGGRASVRRGIAIGLGVAAMWLVPVVLLAQSRMLVGELIQPRYLMPLMIITIGVASARLDIARAWRGFRSIAAVAALAVANIVALHTNIQRYTTGLDQFSADPGANAEWWWAWAPSPVVVWLGGGLAFAAVLTLLVLLLPAGEVVADHEQRSFATVGGEPSESASAPAVADSRPDETVAKSRAGGGGSALAGHEDGVRGDHVVATEGTTQ</sequence>
<feature type="transmembrane region" description="Helical" evidence="2">
    <location>
        <begin position="160"/>
        <end position="178"/>
    </location>
</feature>
<evidence type="ECO:0000256" key="2">
    <source>
        <dbReference type="SAM" id="Phobius"/>
    </source>
</evidence>
<protein>
    <submittedName>
        <fullName evidence="3">DUF2142 domain-containing protein</fullName>
    </submittedName>
</protein>
<feature type="transmembrane region" description="Helical" evidence="2">
    <location>
        <begin position="382"/>
        <end position="398"/>
    </location>
</feature>
<feature type="transmembrane region" description="Helical" evidence="2">
    <location>
        <begin position="410"/>
        <end position="428"/>
    </location>
</feature>
<dbReference type="AlphaFoldDB" id="A0AAU6SGE3"/>
<name>A0AAU6SGE3_9MICO</name>
<feature type="region of interest" description="Disordered" evidence="1">
    <location>
        <begin position="494"/>
        <end position="549"/>
    </location>
</feature>
<feature type="compositionally biased region" description="Basic and acidic residues" evidence="1">
    <location>
        <begin position="531"/>
        <end position="542"/>
    </location>
</feature>
<keyword evidence="2" id="KW-0812">Transmembrane</keyword>
<dbReference type="RefSeq" id="WP_349426776.1">
    <property type="nucleotide sequence ID" value="NZ_CP151632.1"/>
</dbReference>
<dbReference type="InterPro" id="IPR018674">
    <property type="entry name" value="DUF2142_membrane"/>
</dbReference>
<evidence type="ECO:0000256" key="1">
    <source>
        <dbReference type="SAM" id="MobiDB-lite"/>
    </source>
</evidence>
<feature type="transmembrane region" description="Helical" evidence="2">
    <location>
        <begin position="184"/>
        <end position="201"/>
    </location>
</feature>
<feature type="transmembrane region" description="Helical" evidence="2">
    <location>
        <begin position="457"/>
        <end position="480"/>
    </location>
</feature>
<feature type="transmembrane region" description="Helical" evidence="2">
    <location>
        <begin position="12"/>
        <end position="32"/>
    </location>
</feature>
<evidence type="ECO:0000313" key="3">
    <source>
        <dbReference type="EMBL" id="WZO35970.1"/>
    </source>
</evidence>
<gene>
    <name evidence="3" type="ORF">MRBLWS13_003686</name>
</gene>
<feature type="transmembrane region" description="Helical" evidence="2">
    <location>
        <begin position="127"/>
        <end position="153"/>
    </location>
</feature>
<reference evidence="3" key="1">
    <citation type="submission" date="2024-04" db="EMBL/GenBank/DDBJ databases">
        <authorList>
            <person name="Roder T."/>
            <person name="Oberhansli S."/>
            <person name="Kreuzer M."/>
        </authorList>
    </citation>
    <scope>NUCLEOTIDE SEQUENCE</scope>
    <source>
        <strain evidence="3">LWS13-1.2</strain>
    </source>
</reference>
<feature type="transmembrane region" description="Helical" evidence="2">
    <location>
        <begin position="208"/>
        <end position="224"/>
    </location>
</feature>
<feature type="transmembrane region" description="Helical" evidence="2">
    <location>
        <begin position="252"/>
        <end position="272"/>
    </location>
</feature>
<feature type="transmembrane region" description="Helical" evidence="2">
    <location>
        <begin position="230"/>
        <end position="245"/>
    </location>
</feature>
<feature type="compositionally biased region" description="Low complexity" evidence="1">
    <location>
        <begin position="496"/>
        <end position="507"/>
    </location>
</feature>